<dbReference type="EMBL" id="AFQF01000841">
    <property type="protein sequence ID" value="EGU86810.1"/>
    <property type="molecule type" value="Genomic_DNA"/>
</dbReference>
<gene>
    <name evidence="1" type="ORF">FOXB_02678</name>
</gene>
<sequence>MAADNNHLHSLLKTIEAEISHLRADVYAQITSQPIRRSNDLLYTIAYGCQYSNSLIDMEKYSQANVNDMQKLDNPTESEIII</sequence>
<organism evidence="1">
    <name type="scientific">Fusarium oxysporum (strain Fo5176)</name>
    <name type="common">Fusarium vascular wilt</name>
    <dbReference type="NCBI Taxonomy" id="660025"/>
    <lineage>
        <taxon>Eukaryota</taxon>
        <taxon>Fungi</taxon>
        <taxon>Dikarya</taxon>
        <taxon>Ascomycota</taxon>
        <taxon>Pezizomycotina</taxon>
        <taxon>Sordariomycetes</taxon>
        <taxon>Hypocreomycetidae</taxon>
        <taxon>Hypocreales</taxon>
        <taxon>Nectriaceae</taxon>
        <taxon>Fusarium</taxon>
        <taxon>Fusarium oxysporum species complex</taxon>
    </lineage>
</organism>
<dbReference type="OrthoDB" id="10435266at2759"/>
<reference evidence="1" key="1">
    <citation type="journal article" date="2012" name="Mol. Plant Microbe Interact.">
        <title>A highly conserved effector in Fusarium oxysporum is required for full virulence on Arabidopsis.</title>
        <authorList>
            <person name="Thatcher L.F."/>
            <person name="Gardiner D.M."/>
            <person name="Kazan K."/>
            <person name="Manners J."/>
        </authorList>
    </citation>
    <scope>NUCLEOTIDE SEQUENCE [LARGE SCALE GENOMIC DNA]</scope>
    <source>
        <strain evidence="1">Fo5176</strain>
    </source>
</reference>
<accession>F9F8F3</accession>
<protein>
    <submittedName>
        <fullName evidence="1">Uncharacterized protein</fullName>
    </submittedName>
</protein>
<name>F9F8F3_FUSOF</name>
<dbReference type="AlphaFoldDB" id="F9F8F3"/>
<comment type="caution">
    <text evidence="1">The sequence shown here is derived from an EMBL/GenBank/DDBJ whole genome shotgun (WGS) entry which is preliminary data.</text>
</comment>
<proteinExistence type="predicted"/>
<evidence type="ECO:0000313" key="1">
    <source>
        <dbReference type="EMBL" id="EGU86810.1"/>
    </source>
</evidence>